<proteinExistence type="predicted"/>
<name>A0A8H7YVF9_AJECA</name>
<comment type="caution">
    <text evidence="1">The sequence shown here is derived from an EMBL/GenBank/DDBJ whole genome shotgun (WGS) entry which is preliminary data.</text>
</comment>
<dbReference type="AlphaFoldDB" id="A0A8H7YVF9"/>
<evidence type="ECO:0000313" key="2">
    <source>
        <dbReference type="Proteomes" id="UP000670092"/>
    </source>
</evidence>
<dbReference type="Proteomes" id="UP000670092">
    <property type="component" value="Unassembled WGS sequence"/>
</dbReference>
<accession>A0A8H7YVF9</accession>
<dbReference type="EMBL" id="JAEVHI010000003">
    <property type="protein sequence ID" value="KAG5296354.1"/>
    <property type="molecule type" value="Genomic_DNA"/>
</dbReference>
<protein>
    <submittedName>
        <fullName evidence="1">Uncharacterized protein</fullName>
    </submittedName>
</protein>
<gene>
    <name evidence="1" type="ORF">I7I52_06981</name>
</gene>
<dbReference type="VEuPathDB" id="FungiDB:I7I52_06981"/>
<reference evidence="1 2" key="1">
    <citation type="submission" date="2021-01" db="EMBL/GenBank/DDBJ databases">
        <title>Chromosome-level genome assembly of a human fungal pathogen reveals clustering of transcriptionally co-regulated genes.</title>
        <authorList>
            <person name="Voorhies M."/>
            <person name="Cohen S."/>
            <person name="Shea T.P."/>
            <person name="Petrus S."/>
            <person name="Munoz J.F."/>
            <person name="Poplawski S."/>
            <person name="Goldman W.E."/>
            <person name="Michael T."/>
            <person name="Cuomo C.A."/>
            <person name="Sil A."/>
            <person name="Beyhan S."/>
        </authorList>
    </citation>
    <scope>NUCLEOTIDE SEQUENCE [LARGE SCALE GENOMIC DNA]</scope>
    <source>
        <strain evidence="1 2">G184AR</strain>
    </source>
</reference>
<evidence type="ECO:0000313" key="1">
    <source>
        <dbReference type="EMBL" id="KAG5296354.1"/>
    </source>
</evidence>
<sequence>MTRGSFPIRRIGQLDQVAHTADAQTTVLLLKLRNTSLGIAGHLAHPAFNGAANVLKTRRRRIRDDGGRRFYRCTPAVAV</sequence>
<organism evidence="1 2">
    <name type="scientific">Ajellomyces capsulatus</name>
    <name type="common">Darling's disease fungus</name>
    <name type="synonym">Histoplasma capsulatum</name>
    <dbReference type="NCBI Taxonomy" id="5037"/>
    <lineage>
        <taxon>Eukaryota</taxon>
        <taxon>Fungi</taxon>
        <taxon>Dikarya</taxon>
        <taxon>Ascomycota</taxon>
        <taxon>Pezizomycotina</taxon>
        <taxon>Eurotiomycetes</taxon>
        <taxon>Eurotiomycetidae</taxon>
        <taxon>Onygenales</taxon>
        <taxon>Ajellomycetaceae</taxon>
        <taxon>Histoplasma</taxon>
    </lineage>
</organism>